<dbReference type="SUPFAM" id="SSF55326">
    <property type="entry name" value="PurM N-terminal domain-like"/>
    <property type="match status" value="1"/>
</dbReference>
<dbReference type="InterPro" id="IPR010918">
    <property type="entry name" value="PurM-like_C_dom"/>
</dbReference>
<dbReference type="Proteomes" id="UP000628463">
    <property type="component" value="Unassembled WGS sequence"/>
</dbReference>
<gene>
    <name evidence="4" type="ORF">H8S01_02130</name>
</gene>
<organism evidence="4 5">
    <name type="scientific">Lachnospira hominis</name>
    <name type="common">ex Liu et al. 2021</name>
    <dbReference type="NCBI Taxonomy" id="2763051"/>
    <lineage>
        <taxon>Bacteria</taxon>
        <taxon>Bacillati</taxon>
        <taxon>Bacillota</taxon>
        <taxon>Clostridia</taxon>
        <taxon>Lachnospirales</taxon>
        <taxon>Lachnospiraceae</taxon>
        <taxon>Lachnospira</taxon>
    </lineage>
</organism>
<dbReference type="Gene3D" id="3.30.1330.10">
    <property type="entry name" value="PurM-like, N-terminal domain"/>
    <property type="match status" value="1"/>
</dbReference>
<reference evidence="4 5" key="1">
    <citation type="submission" date="2020-08" db="EMBL/GenBank/DDBJ databases">
        <title>Genome public.</title>
        <authorList>
            <person name="Liu C."/>
            <person name="Sun Q."/>
        </authorList>
    </citation>
    <scope>NUCLEOTIDE SEQUENCE [LARGE SCALE GENOMIC DNA]</scope>
    <source>
        <strain evidence="4 5">NSJ-43</strain>
    </source>
</reference>
<dbReference type="Gene3D" id="3.90.650.10">
    <property type="entry name" value="PurM-like C-terminal domain"/>
    <property type="match status" value="1"/>
</dbReference>
<evidence type="ECO:0000256" key="1">
    <source>
        <dbReference type="ARBA" id="ARBA00006243"/>
    </source>
</evidence>
<evidence type="ECO:0000259" key="3">
    <source>
        <dbReference type="Pfam" id="PF02769"/>
    </source>
</evidence>
<dbReference type="Pfam" id="PF02769">
    <property type="entry name" value="AIRS_C"/>
    <property type="match status" value="1"/>
</dbReference>
<name>A0ABR7FX32_9FIRM</name>
<evidence type="ECO:0008006" key="6">
    <source>
        <dbReference type="Google" id="ProtNLM"/>
    </source>
</evidence>
<dbReference type="SUPFAM" id="SSF56042">
    <property type="entry name" value="PurM C-terminal domain-like"/>
    <property type="match status" value="1"/>
</dbReference>
<comment type="similarity">
    <text evidence="1">Belongs to the HypE family.</text>
</comment>
<dbReference type="InterPro" id="IPR016188">
    <property type="entry name" value="PurM-like_N"/>
</dbReference>
<comment type="caution">
    <text evidence="4">The sequence shown here is derived from an EMBL/GenBank/DDBJ whole genome shotgun (WGS) entry which is preliminary data.</text>
</comment>
<keyword evidence="5" id="KW-1185">Reference proteome</keyword>
<evidence type="ECO:0000313" key="5">
    <source>
        <dbReference type="Proteomes" id="UP000628463"/>
    </source>
</evidence>
<evidence type="ECO:0000313" key="4">
    <source>
        <dbReference type="EMBL" id="MBC5679763.1"/>
    </source>
</evidence>
<accession>A0ABR7FX32</accession>
<protein>
    <recommendedName>
        <fullName evidence="6">Hydrogenase maturation factor</fullName>
    </recommendedName>
</protein>
<dbReference type="PANTHER" id="PTHR30303">
    <property type="entry name" value="HYDROGENASE ISOENZYMES FORMATION PROTEIN HYPE"/>
    <property type="match status" value="1"/>
</dbReference>
<dbReference type="Pfam" id="PF00586">
    <property type="entry name" value="AIRS"/>
    <property type="match status" value="1"/>
</dbReference>
<dbReference type="EMBL" id="JACOPD010000001">
    <property type="protein sequence ID" value="MBC5679763.1"/>
    <property type="molecule type" value="Genomic_DNA"/>
</dbReference>
<feature type="domain" description="PurM-like C-terminal" evidence="3">
    <location>
        <begin position="143"/>
        <end position="294"/>
    </location>
</feature>
<proteinExistence type="inferred from homology"/>
<dbReference type="InterPro" id="IPR011854">
    <property type="entry name" value="HypE"/>
</dbReference>
<dbReference type="InterPro" id="IPR036921">
    <property type="entry name" value="PurM-like_N_sf"/>
</dbReference>
<feature type="domain" description="PurM-like N-terminal" evidence="2">
    <location>
        <begin position="50"/>
        <end position="127"/>
    </location>
</feature>
<dbReference type="PANTHER" id="PTHR30303:SF4">
    <property type="entry name" value="HYDROGENASE EXPRESSION_FORMATION PROTEIN HYPE"/>
    <property type="match status" value="1"/>
</dbReference>
<dbReference type="RefSeq" id="WP_186836008.1">
    <property type="nucleotide sequence ID" value="NZ_JACOPD010000001.1"/>
</dbReference>
<dbReference type="InterPro" id="IPR036676">
    <property type="entry name" value="PurM-like_C_sf"/>
</dbReference>
<evidence type="ECO:0000259" key="2">
    <source>
        <dbReference type="Pfam" id="PF00586"/>
    </source>
</evidence>
<sequence length="327" mass="35331">MKTGKITNSVISRSVLKNIKPAKNSLAVKPSIGADASVLENGIVIASDSGFEPVYTASNNIYARGGRPQYIQCCVNLAQDMREIRLKEIMQKISADCAQLGLVVSGGHTQVEAGNTRAVVAVTAVGFTENVKEPHAVGSNMAKPGDDIIMTKCIGIGGVQYIINNNREKILEKYVEDVVKRAYGNRSDLSIAKEACIAIENGAVSLHDMSQGGVYAALWDMAEASGTGLLVDFRAIAVRQEIIEICEIFDINPYELNSCGSLLITSSDSERIIKALAEEGIDACVIGKVTDGNDKIINNLDEVRFLDKPVQDEIYRLQEMQSETTAE</sequence>